<keyword evidence="5" id="KW-0378">Hydrolase</keyword>
<dbReference type="Gene3D" id="3.40.50.1000">
    <property type="entry name" value="HAD superfamily/HAD-like"/>
    <property type="match status" value="1"/>
</dbReference>
<evidence type="ECO:0000313" key="5">
    <source>
        <dbReference type="EMBL" id="SNV76821.1"/>
    </source>
</evidence>
<sequence>MMTKQTIGIDMDEVLVDTIKKLLQHYNDETSSNITMEELRGTKIRNMMPEHQGLLTNILRKDGFFRDLEVFPDAIEVVKKLNEYYDVYIVTAAMDVPTSFADKYAWLQEHMPFLDTQHFVFCGDKGIVNTDYLIDDNPKQLESFKNHSIMYAAGHNVDYDKWPKVHNWKEVEAYFLGENGEYNKQKNKVSQSMK</sequence>
<proteinExistence type="inferred from homology"/>
<feature type="active site" description="Proton donor" evidence="4">
    <location>
        <position position="12"/>
    </location>
</feature>
<accession>A0A240A047</accession>
<dbReference type="PANTHER" id="PTHR16504">
    <property type="entry name" value="5'(3')-DEOXYRIBONUCLEOTIDASE"/>
    <property type="match status" value="1"/>
</dbReference>
<name>A0A240A047_9STAP</name>
<dbReference type="Proteomes" id="UP000242084">
    <property type="component" value="Chromosome 1"/>
</dbReference>
<evidence type="ECO:0000256" key="3">
    <source>
        <dbReference type="ARBA" id="ARBA00014876"/>
    </source>
</evidence>
<dbReference type="Pfam" id="PF06941">
    <property type="entry name" value="NT5C"/>
    <property type="match status" value="1"/>
</dbReference>
<comment type="function">
    <text evidence="1">Dephosphorylates the 5' and 2'(3')-phosphates of deoxyribonucleotides.</text>
</comment>
<dbReference type="InterPro" id="IPR036412">
    <property type="entry name" value="HAD-like_sf"/>
</dbReference>
<keyword evidence="6" id="KW-1185">Reference proteome</keyword>
<dbReference type="KEGG" id="sste:SAMEA4384403_2091"/>
<dbReference type="PANTHER" id="PTHR16504:SF4">
    <property type="entry name" value="5'(3')-DEOXYRIBONUCLEOTIDASE"/>
    <property type="match status" value="1"/>
</dbReference>
<dbReference type="EMBL" id="LT906462">
    <property type="protein sequence ID" value="SNV76821.1"/>
    <property type="molecule type" value="Genomic_DNA"/>
</dbReference>
<dbReference type="InterPro" id="IPR010708">
    <property type="entry name" value="5'(3')-deoxyribonucleotidase"/>
</dbReference>
<evidence type="ECO:0000256" key="1">
    <source>
        <dbReference type="ARBA" id="ARBA00003310"/>
    </source>
</evidence>
<dbReference type="SFLD" id="SFLDS00003">
    <property type="entry name" value="Haloacid_Dehalogenase"/>
    <property type="match status" value="1"/>
</dbReference>
<evidence type="ECO:0000313" key="6">
    <source>
        <dbReference type="Proteomes" id="UP000242084"/>
    </source>
</evidence>
<dbReference type="SUPFAM" id="SSF56784">
    <property type="entry name" value="HAD-like"/>
    <property type="match status" value="1"/>
</dbReference>
<dbReference type="GO" id="GO:0008253">
    <property type="term" value="F:5'-nucleotidase activity"/>
    <property type="evidence" value="ECO:0007669"/>
    <property type="project" value="InterPro"/>
</dbReference>
<protein>
    <recommendedName>
        <fullName evidence="3">Putative 5'(3')-deoxyribonucleotidase</fullName>
    </recommendedName>
</protein>
<organism evidence="5 6">
    <name type="scientific">Mammaliicoccus stepanovicii</name>
    <dbReference type="NCBI Taxonomy" id="643214"/>
    <lineage>
        <taxon>Bacteria</taxon>
        <taxon>Bacillati</taxon>
        <taxon>Bacillota</taxon>
        <taxon>Bacilli</taxon>
        <taxon>Bacillales</taxon>
        <taxon>Staphylococcaceae</taxon>
        <taxon>Mammaliicoccus</taxon>
    </lineage>
</organism>
<reference evidence="5 6" key="1">
    <citation type="submission" date="2017-06" db="EMBL/GenBank/DDBJ databases">
        <authorList>
            <consortium name="Pathogen Informatics"/>
        </authorList>
    </citation>
    <scope>NUCLEOTIDE SEQUENCE [LARGE SCALE GENOMIC DNA]</scope>
    <source>
        <strain evidence="5 6">NCTC13839</strain>
    </source>
</reference>
<evidence type="ECO:0000256" key="4">
    <source>
        <dbReference type="PIRSR" id="PIRSR610708-1"/>
    </source>
</evidence>
<evidence type="ECO:0000256" key="2">
    <source>
        <dbReference type="ARBA" id="ARBA00009589"/>
    </source>
</evidence>
<gene>
    <name evidence="5" type="ORF">SAMEA4384403_02091</name>
</gene>
<dbReference type="AlphaFoldDB" id="A0A240A047"/>
<comment type="similarity">
    <text evidence="2">Belongs to the 5'(3')-deoxyribonucleotidase family.</text>
</comment>
<dbReference type="SFLD" id="SFLDG01126">
    <property type="entry name" value="C1.2:_Nucleotidase_Like"/>
    <property type="match status" value="1"/>
</dbReference>
<dbReference type="InterPro" id="IPR023214">
    <property type="entry name" value="HAD_sf"/>
</dbReference>
<feature type="active site" description="Nucleophile" evidence="4">
    <location>
        <position position="10"/>
    </location>
</feature>
<dbReference type="Gene3D" id="1.10.40.40">
    <property type="entry name" value="Deoxyribonucleotidase, domain 2"/>
    <property type="match status" value="1"/>
</dbReference>
<dbReference type="SFLD" id="SFLDG01146">
    <property type="entry name" value="C1.2.2"/>
    <property type="match status" value="1"/>
</dbReference>
<dbReference type="GO" id="GO:0009223">
    <property type="term" value="P:pyrimidine deoxyribonucleotide catabolic process"/>
    <property type="evidence" value="ECO:0007669"/>
    <property type="project" value="TreeGrafter"/>
</dbReference>